<dbReference type="Gene3D" id="1.20.870.10">
    <property type="entry name" value="Son of sevenless (SoS) protein Chain: S domain 1"/>
    <property type="match status" value="1"/>
</dbReference>
<feature type="non-terminal residue" evidence="3">
    <location>
        <position position="112"/>
    </location>
</feature>
<dbReference type="SUPFAM" id="SSF48366">
    <property type="entry name" value="Ras GEF"/>
    <property type="match status" value="1"/>
</dbReference>
<sequence length="112" mass="12657">MSSSSKECGLTIEQLVKQCGYCFDEAGDPIDALPHLLFVAHQWIMESGALLDVFIAHYEKTSDQIVRRSVLYAVAYWIHHFPFHFDAQPELEQRVAFLRSAAIAAGEDEDIT</sequence>
<dbReference type="InterPro" id="IPR023578">
    <property type="entry name" value="Ras_GEF_dom_sf"/>
</dbReference>
<dbReference type="AlphaFoldDB" id="A0AAV5V0Y1"/>
<accession>A0AAV5V0Y1</accession>
<evidence type="ECO:0000313" key="3">
    <source>
        <dbReference type="EMBL" id="GMT12130.1"/>
    </source>
</evidence>
<reference evidence="3" key="1">
    <citation type="submission" date="2023-10" db="EMBL/GenBank/DDBJ databases">
        <title>Genome assembly of Pristionchus species.</title>
        <authorList>
            <person name="Yoshida K."/>
            <person name="Sommer R.J."/>
        </authorList>
    </citation>
    <scope>NUCLEOTIDE SEQUENCE</scope>
    <source>
        <strain evidence="3">RS5133</strain>
    </source>
</reference>
<gene>
    <name evidence="3" type="ORF">PFISCL1PPCAC_3427</name>
</gene>
<dbReference type="GO" id="GO:0005085">
    <property type="term" value="F:guanyl-nucleotide exchange factor activity"/>
    <property type="evidence" value="ECO:0007669"/>
    <property type="project" value="UniProtKB-KW"/>
</dbReference>
<organism evidence="3 4">
    <name type="scientific">Pristionchus fissidentatus</name>
    <dbReference type="NCBI Taxonomy" id="1538716"/>
    <lineage>
        <taxon>Eukaryota</taxon>
        <taxon>Metazoa</taxon>
        <taxon>Ecdysozoa</taxon>
        <taxon>Nematoda</taxon>
        <taxon>Chromadorea</taxon>
        <taxon>Rhabditida</taxon>
        <taxon>Rhabditina</taxon>
        <taxon>Diplogasteromorpha</taxon>
        <taxon>Diplogasteroidea</taxon>
        <taxon>Neodiplogasteridae</taxon>
        <taxon>Pristionchus</taxon>
    </lineage>
</organism>
<keyword evidence="1" id="KW-0344">Guanine-nucleotide releasing factor</keyword>
<protein>
    <recommendedName>
        <fullName evidence="2">N-terminal Ras-GEF domain-containing protein</fullName>
    </recommendedName>
</protein>
<dbReference type="PROSITE" id="PS50212">
    <property type="entry name" value="RASGEF_NTER"/>
    <property type="match status" value="1"/>
</dbReference>
<dbReference type="EMBL" id="BTSY01000001">
    <property type="protein sequence ID" value="GMT12130.1"/>
    <property type="molecule type" value="Genomic_DNA"/>
</dbReference>
<dbReference type="InterPro" id="IPR000651">
    <property type="entry name" value="Ras-like_Gua-exchang_fac_N"/>
</dbReference>
<name>A0AAV5V0Y1_9BILA</name>
<evidence type="ECO:0000313" key="4">
    <source>
        <dbReference type="Proteomes" id="UP001432322"/>
    </source>
</evidence>
<comment type="caution">
    <text evidence="3">The sequence shown here is derived from an EMBL/GenBank/DDBJ whole genome shotgun (WGS) entry which is preliminary data.</text>
</comment>
<evidence type="ECO:0000259" key="2">
    <source>
        <dbReference type="PROSITE" id="PS50212"/>
    </source>
</evidence>
<feature type="domain" description="N-terminal Ras-GEF" evidence="2">
    <location>
        <begin position="3"/>
        <end position="112"/>
    </location>
</feature>
<evidence type="ECO:0000256" key="1">
    <source>
        <dbReference type="PROSITE-ProRule" id="PRU00135"/>
    </source>
</evidence>
<dbReference type="Proteomes" id="UP001432322">
    <property type="component" value="Unassembled WGS sequence"/>
</dbReference>
<proteinExistence type="predicted"/>
<keyword evidence="4" id="KW-1185">Reference proteome</keyword>